<keyword evidence="2" id="KW-0812">Transmembrane</keyword>
<dbReference type="SUPFAM" id="SSF50998">
    <property type="entry name" value="Quinoprotein alcohol dehydrogenase-like"/>
    <property type="match status" value="1"/>
</dbReference>
<name>A0A917SBF4_9ACTN</name>
<keyword evidence="2" id="KW-1133">Transmembrane helix</keyword>
<evidence type="ECO:0000313" key="4">
    <source>
        <dbReference type="EMBL" id="GGL65961.1"/>
    </source>
</evidence>
<reference evidence="4" key="1">
    <citation type="journal article" date="2014" name="Int. J. Syst. Evol. Microbiol.">
        <title>Complete genome sequence of Corynebacterium casei LMG S-19264T (=DSM 44701T), isolated from a smear-ripened cheese.</title>
        <authorList>
            <consortium name="US DOE Joint Genome Institute (JGI-PGF)"/>
            <person name="Walter F."/>
            <person name="Albersmeier A."/>
            <person name="Kalinowski J."/>
            <person name="Ruckert C."/>
        </authorList>
    </citation>
    <scope>NUCLEOTIDE SEQUENCE</scope>
    <source>
        <strain evidence="4">CGMCC 4.7306</strain>
    </source>
</reference>
<dbReference type="InterPro" id="IPR002372">
    <property type="entry name" value="PQQ_rpt_dom"/>
</dbReference>
<evidence type="ECO:0000259" key="3">
    <source>
        <dbReference type="Pfam" id="PF13360"/>
    </source>
</evidence>
<proteinExistence type="predicted"/>
<dbReference type="Gene3D" id="2.130.10.10">
    <property type="entry name" value="YVTN repeat-like/Quinoprotein amine dehydrogenase"/>
    <property type="match status" value="1"/>
</dbReference>
<organism evidence="4 5">
    <name type="scientific">Microlunatus endophyticus</name>
    <dbReference type="NCBI Taxonomy" id="1716077"/>
    <lineage>
        <taxon>Bacteria</taxon>
        <taxon>Bacillati</taxon>
        <taxon>Actinomycetota</taxon>
        <taxon>Actinomycetes</taxon>
        <taxon>Propionibacteriales</taxon>
        <taxon>Propionibacteriaceae</taxon>
        <taxon>Microlunatus</taxon>
    </lineage>
</organism>
<dbReference type="AlphaFoldDB" id="A0A917SBF4"/>
<feature type="transmembrane region" description="Helical" evidence="2">
    <location>
        <begin position="116"/>
        <end position="139"/>
    </location>
</feature>
<dbReference type="Pfam" id="PF13360">
    <property type="entry name" value="PQQ_2"/>
    <property type="match status" value="1"/>
</dbReference>
<dbReference type="InterPro" id="IPR011047">
    <property type="entry name" value="Quinoprotein_ADH-like_sf"/>
</dbReference>
<dbReference type="EMBL" id="BMMZ01000005">
    <property type="protein sequence ID" value="GGL65961.1"/>
    <property type="molecule type" value="Genomic_DNA"/>
</dbReference>
<feature type="domain" description="Pyrrolo-quinoline quinone repeat" evidence="3">
    <location>
        <begin position="203"/>
        <end position="402"/>
    </location>
</feature>
<dbReference type="Proteomes" id="UP000613840">
    <property type="component" value="Unassembled WGS sequence"/>
</dbReference>
<gene>
    <name evidence="4" type="ORF">GCM10011575_25490</name>
</gene>
<dbReference type="InterPro" id="IPR015943">
    <property type="entry name" value="WD40/YVTN_repeat-like_dom_sf"/>
</dbReference>
<feature type="region of interest" description="Disordered" evidence="1">
    <location>
        <begin position="493"/>
        <end position="528"/>
    </location>
</feature>
<keyword evidence="2" id="KW-0472">Membrane</keyword>
<evidence type="ECO:0000313" key="5">
    <source>
        <dbReference type="Proteomes" id="UP000613840"/>
    </source>
</evidence>
<comment type="caution">
    <text evidence="4">The sequence shown here is derived from an EMBL/GenBank/DDBJ whole genome shotgun (WGS) entry which is preliminary data.</text>
</comment>
<keyword evidence="5" id="KW-1185">Reference proteome</keyword>
<reference evidence="4" key="2">
    <citation type="submission" date="2020-09" db="EMBL/GenBank/DDBJ databases">
        <authorList>
            <person name="Sun Q."/>
            <person name="Zhou Y."/>
        </authorList>
    </citation>
    <scope>NUCLEOTIDE SEQUENCE</scope>
    <source>
        <strain evidence="4">CGMCC 4.7306</strain>
    </source>
</reference>
<feature type="transmembrane region" description="Helical" evidence="2">
    <location>
        <begin position="57"/>
        <end position="76"/>
    </location>
</feature>
<feature type="transmembrane region" description="Helical" evidence="2">
    <location>
        <begin position="160"/>
        <end position="181"/>
    </location>
</feature>
<feature type="transmembrane region" description="Helical" evidence="2">
    <location>
        <begin position="83"/>
        <end position="104"/>
    </location>
</feature>
<evidence type="ECO:0000256" key="1">
    <source>
        <dbReference type="SAM" id="MobiDB-lite"/>
    </source>
</evidence>
<evidence type="ECO:0000256" key="2">
    <source>
        <dbReference type="SAM" id="Phobius"/>
    </source>
</evidence>
<protein>
    <recommendedName>
        <fullName evidence="3">Pyrrolo-quinoline quinone repeat domain-containing protein</fullName>
    </recommendedName>
</protein>
<sequence>MYPMITAPAGLSAGRRLGTLRIGLATFQPAVGTIALSCSVEALTDTVTTRPSDPARWPLWVAALVGAALLAVWAVARERRDWMIVSAILSALLAVGMILLTALALRTARLDPSHGIWSIGWLGTTAVLLWILAALAALVERRSARTMPIDWPPVWATASAVVLPLALAAASVLLIIQMAAWEIHANSATSAAVVASQAQPSELSGQARWSVDVGIDDSARAGAAISTTAGLAVAVGADRDHSAGVIMIDPVSGRTRWRYELHGAQLAPVIEAPDQGREVMIDFDETELSREIPHRVITLAAENGKITALRSGNLAEPSDDGPPEQLLVGKGFDIEFTASGVLRRLDLRTGKTDWSARLPCADKVRASAATQTIFVDDCADGDHPEMILAYDLSSGRLLWQRREQNTLITALAAIDDRRAMALTMGKSGNEPTCRAVLVGSTTERPLETFVGSNRRTNPLAPYGLDPWGCQDSSIHDVAGSVILQLALTTPRAAHSMPTTASSGSPDPPVIRSEPRGKRSWNSKAGPAR</sequence>
<accession>A0A917SBF4</accession>